<accession>A0AAD7CM52</accession>
<keyword evidence="2" id="KW-1185">Reference proteome</keyword>
<dbReference type="EMBL" id="JARKIE010000339">
    <property type="protein sequence ID" value="KAJ7653000.1"/>
    <property type="molecule type" value="Genomic_DNA"/>
</dbReference>
<proteinExistence type="predicted"/>
<feature type="non-terminal residue" evidence="1">
    <location>
        <position position="1"/>
    </location>
</feature>
<dbReference type="Proteomes" id="UP001221757">
    <property type="component" value="Unassembled WGS sequence"/>
</dbReference>
<gene>
    <name evidence="1" type="ORF">B0H17DRAFT_850644</name>
</gene>
<protein>
    <submittedName>
        <fullName evidence="1">Uncharacterized protein</fullName>
    </submittedName>
</protein>
<name>A0AAD7CM52_MYCRO</name>
<organism evidence="1 2">
    <name type="scientific">Mycena rosella</name>
    <name type="common">Pink bonnet</name>
    <name type="synonym">Agaricus rosellus</name>
    <dbReference type="NCBI Taxonomy" id="1033263"/>
    <lineage>
        <taxon>Eukaryota</taxon>
        <taxon>Fungi</taxon>
        <taxon>Dikarya</taxon>
        <taxon>Basidiomycota</taxon>
        <taxon>Agaricomycotina</taxon>
        <taxon>Agaricomycetes</taxon>
        <taxon>Agaricomycetidae</taxon>
        <taxon>Agaricales</taxon>
        <taxon>Marasmiineae</taxon>
        <taxon>Mycenaceae</taxon>
        <taxon>Mycena</taxon>
    </lineage>
</organism>
<comment type="caution">
    <text evidence="1">The sequence shown here is derived from an EMBL/GenBank/DDBJ whole genome shotgun (WGS) entry which is preliminary data.</text>
</comment>
<evidence type="ECO:0000313" key="1">
    <source>
        <dbReference type="EMBL" id="KAJ7653000.1"/>
    </source>
</evidence>
<sequence>LYASLNIQNSFPELQALPLEFVRTLLIMRDLKINIRKQAIGSFYEWENLDRVVASRREAFG</sequence>
<evidence type="ECO:0000313" key="2">
    <source>
        <dbReference type="Proteomes" id="UP001221757"/>
    </source>
</evidence>
<dbReference type="AlphaFoldDB" id="A0AAD7CM52"/>
<feature type="non-terminal residue" evidence="1">
    <location>
        <position position="61"/>
    </location>
</feature>
<reference evidence="1" key="1">
    <citation type="submission" date="2023-03" db="EMBL/GenBank/DDBJ databases">
        <title>Massive genome expansion in bonnet fungi (Mycena s.s.) driven by repeated elements and novel gene families across ecological guilds.</title>
        <authorList>
            <consortium name="Lawrence Berkeley National Laboratory"/>
            <person name="Harder C.B."/>
            <person name="Miyauchi S."/>
            <person name="Viragh M."/>
            <person name="Kuo A."/>
            <person name="Thoen E."/>
            <person name="Andreopoulos B."/>
            <person name="Lu D."/>
            <person name="Skrede I."/>
            <person name="Drula E."/>
            <person name="Henrissat B."/>
            <person name="Morin E."/>
            <person name="Kohler A."/>
            <person name="Barry K."/>
            <person name="LaButti K."/>
            <person name="Morin E."/>
            <person name="Salamov A."/>
            <person name="Lipzen A."/>
            <person name="Mereny Z."/>
            <person name="Hegedus B."/>
            <person name="Baldrian P."/>
            <person name="Stursova M."/>
            <person name="Weitz H."/>
            <person name="Taylor A."/>
            <person name="Grigoriev I.V."/>
            <person name="Nagy L.G."/>
            <person name="Martin F."/>
            <person name="Kauserud H."/>
        </authorList>
    </citation>
    <scope>NUCLEOTIDE SEQUENCE</scope>
    <source>
        <strain evidence="1">CBHHK067</strain>
    </source>
</reference>